<evidence type="ECO:0008006" key="4">
    <source>
        <dbReference type="Google" id="ProtNLM"/>
    </source>
</evidence>
<organism evidence="2 3">
    <name type="scientific">Tepidanaerobacter acetatoxydans (strain DSM 21804 / JCM 16047 / Re1)</name>
    <dbReference type="NCBI Taxonomy" id="1209989"/>
    <lineage>
        <taxon>Bacteria</taxon>
        <taxon>Bacillati</taxon>
        <taxon>Bacillota</taxon>
        <taxon>Clostridia</taxon>
        <taxon>Thermosediminibacterales</taxon>
        <taxon>Tepidanaerobacteraceae</taxon>
        <taxon>Tepidanaerobacter</taxon>
    </lineage>
</organism>
<keyword evidence="3" id="KW-1185">Reference proteome</keyword>
<accession>L0RZK8</accession>
<dbReference type="STRING" id="1209989.TepRe1_1559"/>
<dbReference type="PATRIC" id="fig|1209989.3.peg.1929"/>
<dbReference type="eggNOG" id="COG1302">
    <property type="taxonomic scope" value="Bacteria"/>
</dbReference>
<name>F4LWA1_TEPAE</name>
<dbReference type="KEGG" id="tae:TepiRe1_1680"/>
<dbReference type="EMBL" id="HF563609">
    <property type="protein sequence ID" value="CCP26460.1"/>
    <property type="molecule type" value="Genomic_DNA"/>
</dbReference>
<dbReference type="Proteomes" id="UP000010802">
    <property type="component" value="Chromosome"/>
</dbReference>
<evidence type="ECO:0000313" key="2">
    <source>
        <dbReference type="EMBL" id="CCP26460.1"/>
    </source>
</evidence>
<dbReference type="AlphaFoldDB" id="F4LWA1"/>
<reference evidence="3" key="1">
    <citation type="journal article" date="2013" name="Genome Announc.">
        <title>First genome sequence of a syntrophic acetate-oxidizing bacterium, Tepidanaerobacter acetatoxydans strain Re1.</title>
        <authorList>
            <person name="Manzoor S."/>
            <person name="Bongcam-Rudloff E."/>
            <person name="Schnurer A."/>
            <person name="Muller B."/>
        </authorList>
    </citation>
    <scope>NUCLEOTIDE SEQUENCE [LARGE SCALE GENOMIC DNA]</scope>
    <source>
        <strain evidence="3">Re1</strain>
    </source>
</reference>
<dbReference type="InterPro" id="IPR005531">
    <property type="entry name" value="Asp23"/>
</dbReference>
<dbReference type="KEGG" id="tep:TepRe1_1559"/>
<gene>
    <name evidence="2" type="ordered locus">TEPIRE1_1680</name>
</gene>
<proteinExistence type="inferred from homology"/>
<dbReference type="HOGENOM" id="CLU_1736573_0_0_9"/>
<accession>F4LWA1</accession>
<protein>
    <recommendedName>
        <fullName evidence="4">Asp23/Gls24 family envelope stress response protein</fullName>
    </recommendedName>
</protein>
<dbReference type="RefSeq" id="WP_013778622.1">
    <property type="nucleotide sequence ID" value="NC_015519.1"/>
</dbReference>
<dbReference type="OrthoDB" id="9791482at2"/>
<evidence type="ECO:0000256" key="1">
    <source>
        <dbReference type="ARBA" id="ARBA00005721"/>
    </source>
</evidence>
<evidence type="ECO:0000313" key="3">
    <source>
        <dbReference type="Proteomes" id="UP000010802"/>
    </source>
</evidence>
<comment type="similarity">
    <text evidence="1">Belongs to the asp23 family.</text>
</comment>
<dbReference type="Pfam" id="PF03780">
    <property type="entry name" value="Asp23"/>
    <property type="match status" value="1"/>
</dbReference>
<sequence length="131" mass="14938">MSGKTFISDSVFIEIAKEAMRKVEEVYKQDKKGGLAGFTRMFVDRFTPQISVKKTDPTEFEESEGTVSFEVKVTVLYGVKIPEVAEKAREKIISEVETLTGYTVEKVDLVVERIIKPEDIQEEKPEEKVEE</sequence>
<dbReference type="PANTHER" id="PTHR34297">
    <property type="entry name" value="HYPOTHETICAL CYTOSOLIC PROTEIN-RELATED"/>
    <property type="match status" value="1"/>
</dbReference>